<evidence type="ECO:0000313" key="2">
    <source>
        <dbReference type="EMBL" id="NJQ04669.1"/>
    </source>
</evidence>
<dbReference type="InterPro" id="IPR011051">
    <property type="entry name" value="RmlC_Cupin_sf"/>
</dbReference>
<comment type="caution">
    <text evidence="2">The sequence shown here is derived from an EMBL/GenBank/DDBJ whole genome shotgun (WGS) entry which is preliminary data.</text>
</comment>
<protein>
    <submittedName>
        <fullName evidence="2">Cupin domain-containing protein</fullName>
    </submittedName>
</protein>
<dbReference type="RefSeq" id="WP_338320239.1">
    <property type="nucleotide sequence ID" value="NZ_BHZG01000023.1"/>
</dbReference>
<dbReference type="EMBL" id="JAAVJD010000012">
    <property type="protein sequence ID" value="NJQ04669.1"/>
    <property type="molecule type" value="Genomic_DNA"/>
</dbReference>
<reference evidence="2 3" key="1">
    <citation type="submission" date="2020-03" db="EMBL/GenBank/DDBJ databases">
        <title>Draft genome of Streptomyces sp. ventii, isolated from the Axial Seamount in the Pacific Ocean, and resequencing of the two type strains Streptomyces lonarensis strain NCL 716 and Streptomyces bohaiensis strain 11A07.</title>
        <authorList>
            <person name="Loughran R.M."/>
            <person name="Pfannmuller K.M."/>
            <person name="Wasson B.J."/>
            <person name="Deadmond M.C."/>
            <person name="Paddock B.E."/>
            <person name="Koyack M.J."/>
            <person name="Gallegos D.A."/>
            <person name="Mitchell E.A."/>
            <person name="Ushijima B."/>
            <person name="Saw J.H."/>
            <person name="Mcphail K.L."/>
            <person name="Videau P."/>
        </authorList>
    </citation>
    <scope>NUCLEOTIDE SEQUENCE [LARGE SCALE GENOMIC DNA]</scope>
    <source>
        <strain evidence="2 3">NCL716</strain>
    </source>
</reference>
<dbReference type="SUPFAM" id="SSF51182">
    <property type="entry name" value="RmlC-like cupins"/>
    <property type="match status" value="1"/>
</dbReference>
<sequence>MITKFPIEESSATREFGMACQRLIPWRGDTPEPPVGAMACFLPAGSASDPDCHAQDEVMIVLSGGGTIELDGEKAEFTANEVLVLPRGKEHVVHASRNVPCTWVSVYWPLHEHQASGTAEVDA</sequence>
<name>A0A7X6CYC0_9ACTN</name>
<dbReference type="InterPro" id="IPR013096">
    <property type="entry name" value="Cupin_2"/>
</dbReference>
<dbReference type="Gene3D" id="2.60.120.10">
    <property type="entry name" value="Jelly Rolls"/>
    <property type="match status" value="1"/>
</dbReference>
<dbReference type="InterPro" id="IPR014710">
    <property type="entry name" value="RmlC-like_jellyroll"/>
</dbReference>
<keyword evidence="3" id="KW-1185">Reference proteome</keyword>
<evidence type="ECO:0000313" key="3">
    <source>
        <dbReference type="Proteomes" id="UP000578686"/>
    </source>
</evidence>
<dbReference type="Pfam" id="PF07883">
    <property type="entry name" value="Cupin_2"/>
    <property type="match status" value="1"/>
</dbReference>
<dbReference type="Proteomes" id="UP000578686">
    <property type="component" value="Unassembled WGS sequence"/>
</dbReference>
<dbReference type="AlphaFoldDB" id="A0A7X6CYC0"/>
<feature type="domain" description="Cupin type-2" evidence="1">
    <location>
        <begin position="42"/>
        <end position="107"/>
    </location>
</feature>
<accession>A0A7X6CYC0</accession>
<proteinExistence type="predicted"/>
<organism evidence="2 3">
    <name type="scientific">Streptomyces lonarensis</name>
    <dbReference type="NCBI Taxonomy" id="700599"/>
    <lineage>
        <taxon>Bacteria</taxon>
        <taxon>Bacillati</taxon>
        <taxon>Actinomycetota</taxon>
        <taxon>Actinomycetes</taxon>
        <taxon>Kitasatosporales</taxon>
        <taxon>Streptomycetaceae</taxon>
        <taxon>Streptomyces</taxon>
    </lineage>
</organism>
<evidence type="ECO:0000259" key="1">
    <source>
        <dbReference type="Pfam" id="PF07883"/>
    </source>
</evidence>
<gene>
    <name evidence="2" type="ORF">HCN56_03490</name>
</gene>